<sequence>MHSITRTDSDRLAILLQGKFDADEMDDVLSVFVTKSVGMQDGKLLIHANDYQMPTFEAMRLELSRLSELMPVIHRFSRVAVIAEKAWVRKMSEWEGAVIPDLEIKAFEPTATVDAENWLGARESSPSQ</sequence>
<dbReference type="AlphaFoldDB" id="A0AAF0I5I9"/>
<dbReference type="Pfam" id="PF11964">
    <property type="entry name" value="SpoIIAA-like"/>
    <property type="match status" value="1"/>
</dbReference>
<gene>
    <name evidence="1" type="ORF">PXH66_10625</name>
</gene>
<dbReference type="Gene3D" id="3.40.50.10600">
    <property type="entry name" value="SpoIIaa-like domains"/>
    <property type="match status" value="1"/>
</dbReference>
<dbReference type="SUPFAM" id="SSF52091">
    <property type="entry name" value="SpoIIaa-like"/>
    <property type="match status" value="1"/>
</dbReference>
<reference evidence="1" key="1">
    <citation type="submission" date="2023-03" db="EMBL/GenBank/DDBJ databases">
        <title>Lomoglobus Profundus gen. nov., sp. nov., a novel member of the phylum Verrucomicrobia, isolated from deep-marine sediment of South China Sea.</title>
        <authorList>
            <person name="Ahmad T."/>
            <person name="Ishaq S.E."/>
            <person name="Wang F."/>
        </authorList>
    </citation>
    <scope>NUCLEOTIDE SEQUENCE</scope>
    <source>
        <strain evidence="1">LMO-M01</strain>
    </source>
</reference>
<protein>
    <submittedName>
        <fullName evidence="1">STAS/SEC14 domain-containing protein</fullName>
    </submittedName>
</protein>
<evidence type="ECO:0000313" key="2">
    <source>
        <dbReference type="Proteomes" id="UP001218638"/>
    </source>
</evidence>
<dbReference type="InterPro" id="IPR038396">
    <property type="entry name" value="SpoIIAA-like_sf"/>
</dbReference>
<keyword evidence="2" id="KW-1185">Reference proteome</keyword>
<dbReference type="KEGG" id="slom:PXH66_10625"/>
<dbReference type="RefSeq" id="WP_330928121.1">
    <property type="nucleotide sequence ID" value="NZ_CP119075.1"/>
</dbReference>
<dbReference type="InterPro" id="IPR036513">
    <property type="entry name" value="STAS_dom_sf"/>
</dbReference>
<organism evidence="1 2">
    <name type="scientific">Synoicihabitans lomoniglobus</name>
    <dbReference type="NCBI Taxonomy" id="2909285"/>
    <lineage>
        <taxon>Bacteria</taxon>
        <taxon>Pseudomonadati</taxon>
        <taxon>Verrucomicrobiota</taxon>
        <taxon>Opitutia</taxon>
        <taxon>Opitutales</taxon>
        <taxon>Opitutaceae</taxon>
        <taxon>Synoicihabitans</taxon>
    </lineage>
</organism>
<proteinExistence type="predicted"/>
<dbReference type="Proteomes" id="UP001218638">
    <property type="component" value="Chromosome"/>
</dbReference>
<name>A0AAF0I5I9_9BACT</name>
<evidence type="ECO:0000313" key="1">
    <source>
        <dbReference type="EMBL" id="WED67304.1"/>
    </source>
</evidence>
<dbReference type="InterPro" id="IPR021866">
    <property type="entry name" value="SpoIIAA-like"/>
</dbReference>
<accession>A0AAF0I5I9</accession>
<dbReference type="EMBL" id="CP119075">
    <property type="protein sequence ID" value="WED67304.1"/>
    <property type="molecule type" value="Genomic_DNA"/>
</dbReference>